<dbReference type="AlphaFoldDB" id="G0U2Q2"/>
<dbReference type="VEuPathDB" id="TriTrypDB:TvY486_0903760"/>
<protein>
    <submittedName>
        <fullName evidence="1">Uncharacterized protein</fullName>
    </submittedName>
</protein>
<proteinExistence type="predicted"/>
<organism evidence="1">
    <name type="scientific">Trypanosoma vivax (strain Y486)</name>
    <dbReference type="NCBI Taxonomy" id="1055687"/>
    <lineage>
        <taxon>Eukaryota</taxon>
        <taxon>Discoba</taxon>
        <taxon>Euglenozoa</taxon>
        <taxon>Kinetoplastea</taxon>
        <taxon>Metakinetoplastina</taxon>
        <taxon>Trypanosomatida</taxon>
        <taxon>Trypanosomatidae</taxon>
        <taxon>Trypanosoma</taxon>
        <taxon>Duttonella</taxon>
    </lineage>
</organism>
<sequence length="108" mass="12404">MCVAKPNCSSRCIVEKSFTACSAFLRQCIRVLLASQWWSCARPFPGSIMEKYWNASPDRHLESLHVQRHDGTTLCDLSHTLSLFFSSSPSISPSVYHTHTHKFFIFFF</sequence>
<dbReference type="EMBL" id="HE573025">
    <property type="protein sequence ID" value="CCC50555.1"/>
    <property type="molecule type" value="Genomic_DNA"/>
</dbReference>
<reference evidence="1" key="1">
    <citation type="journal article" date="2012" name="Proc. Natl. Acad. Sci. U.S.A.">
        <title>Antigenic diversity is generated by distinct evolutionary mechanisms in African trypanosome species.</title>
        <authorList>
            <person name="Jackson A.P."/>
            <person name="Berry A."/>
            <person name="Aslett M."/>
            <person name="Allison H.C."/>
            <person name="Burton P."/>
            <person name="Vavrova-Anderson J."/>
            <person name="Brown R."/>
            <person name="Browne H."/>
            <person name="Corton N."/>
            <person name="Hauser H."/>
            <person name="Gamble J."/>
            <person name="Gilderthorp R."/>
            <person name="Marcello L."/>
            <person name="McQuillan J."/>
            <person name="Otto T.D."/>
            <person name="Quail M.A."/>
            <person name="Sanders M.J."/>
            <person name="van Tonder A."/>
            <person name="Ginger M.L."/>
            <person name="Field M.C."/>
            <person name="Barry J.D."/>
            <person name="Hertz-Fowler C."/>
            <person name="Berriman M."/>
        </authorList>
    </citation>
    <scope>NUCLEOTIDE SEQUENCE</scope>
    <source>
        <strain evidence="1">Y486</strain>
    </source>
</reference>
<gene>
    <name evidence="1" type="ORF">TVY486_0903760</name>
</gene>
<evidence type="ECO:0000313" key="1">
    <source>
        <dbReference type="EMBL" id="CCC50555.1"/>
    </source>
</evidence>
<name>G0U2Q2_TRYVY</name>
<accession>G0U2Q2</accession>